<dbReference type="Proteomes" id="UP000700334">
    <property type="component" value="Unassembled WGS sequence"/>
</dbReference>
<evidence type="ECO:0000313" key="8">
    <source>
        <dbReference type="Proteomes" id="UP000700334"/>
    </source>
</evidence>
<reference evidence="7" key="1">
    <citation type="journal article" date="2021" name="Evol. Appl.">
        <title>The genome of the Pyrenean desman and the effects of bottlenecks and inbreeding on the genomic landscape of an endangered species.</title>
        <authorList>
            <person name="Escoda L."/>
            <person name="Castresana J."/>
        </authorList>
    </citation>
    <scope>NUCLEOTIDE SEQUENCE</scope>
    <source>
        <strain evidence="7">IBE-C5619</strain>
    </source>
</reference>
<proteinExistence type="predicted"/>
<dbReference type="InterPro" id="IPR001304">
    <property type="entry name" value="C-type_lectin-like"/>
</dbReference>
<comment type="subcellular location">
    <subcellularLocation>
        <location evidence="1">Membrane</location>
        <topology evidence="1">Single-pass membrane protein</topology>
    </subcellularLocation>
</comment>
<dbReference type="SMART" id="SM00034">
    <property type="entry name" value="CLECT"/>
    <property type="match status" value="1"/>
</dbReference>
<gene>
    <name evidence="7" type="ORF">J0S82_000312</name>
</gene>
<keyword evidence="8" id="KW-1185">Reference proteome</keyword>
<protein>
    <submittedName>
        <fullName evidence="7">C-type lectin domain family 1 member B</fullName>
    </submittedName>
</protein>
<dbReference type="PANTHER" id="PTHR46490:SF2">
    <property type="entry name" value="C-TYPE LECTIN DOMAIN FAMILY 1 MEMBER B"/>
    <property type="match status" value="1"/>
</dbReference>
<evidence type="ECO:0000313" key="7">
    <source>
        <dbReference type="EMBL" id="KAG8505203.1"/>
    </source>
</evidence>
<name>A0A8J5ZCB5_GALPY</name>
<keyword evidence="5" id="KW-0472">Membrane</keyword>
<dbReference type="GO" id="GO:0030246">
    <property type="term" value="F:carbohydrate binding"/>
    <property type="evidence" value="ECO:0007669"/>
    <property type="project" value="UniProtKB-KW"/>
</dbReference>
<dbReference type="InterPro" id="IPR052309">
    <property type="entry name" value="C-type_Lectin_Domain_Fam1"/>
</dbReference>
<keyword evidence="5" id="KW-0812">Transmembrane</keyword>
<dbReference type="SUPFAM" id="SSF56436">
    <property type="entry name" value="C-type lectin-like"/>
    <property type="match status" value="1"/>
</dbReference>
<keyword evidence="5" id="KW-1133">Transmembrane helix</keyword>
<keyword evidence="4" id="KW-0325">Glycoprotein</keyword>
<dbReference type="AlphaFoldDB" id="A0A8J5ZCB5"/>
<dbReference type="CDD" id="cd03593">
    <property type="entry name" value="CLECT_NK_receptors_like"/>
    <property type="match status" value="1"/>
</dbReference>
<feature type="domain" description="C-type lectin" evidence="6">
    <location>
        <begin position="150"/>
        <end position="258"/>
    </location>
</feature>
<dbReference type="GO" id="GO:0004888">
    <property type="term" value="F:transmembrane signaling receptor activity"/>
    <property type="evidence" value="ECO:0007669"/>
    <property type="project" value="TreeGrafter"/>
</dbReference>
<evidence type="ECO:0000256" key="4">
    <source>
        <dbReference type="ARBA" id="ARBA00023180"/>
    </source>
</evidence>
<organism evidence="7 8">
    <name type="scientific">Galemys pyrenaicus</name>
    <name type="common">Iberian desman</name>
    <name type="synonym">Pyrenean desman</name>
    <dbReference type="NCBI Taxonomy" id="202257"/>
    <lineage>
        <taxon>Eukaryota</taxon>
        <taxon>Metazoa</taxon>
        <taxon>Chordata</taxon>
        <taxon>Craniata</taxon>
        <taxon>Vertebrata</taxon>
        <taxon>Euteleostomi</taxon>
        <taxon>Mammalia</taxon>
        <taxon>Eutheria</taxon>
        <taxon>Laurasiatheria</taxon>
        <taxon>Eulipotyphla</taxon>
        <taxon>Talpidae</taxon>
        <taxon>Galemys</taxon>
    </lineage>
</organism>
<comment type="caution">
    <text evidence="7">The sequence shown here is derived from an EMBL/GenBank/DDBJ whole genome shotgun (WGS) entry which is preliminary data.</text>
</comment>
<evidence type="ECO:0000256" key="1">
    <source>
        <dbReference type="ARBA" id="ARBA00004167"/>
    </source>
</evidence>
<dbReference type="InterPro" id="IPR016186">
    <property type="entry name" value="C-type_lectin-like/link_sf"/>
</dbReference>
<dbReference type="GO" id="GO:0030220">
    <property type="term" value="P:platelet formation"/>
    <property type="evidence" value="ECO:0007669"/>
    <property type="project" value="TreeGrafter"/>
</dbReference>
<evidence type="ECO:0000256" key="2">
    <source>
        <dbReference type="ARBA" id="ARBA00022734"/>
    </source>
</evidence>
<dbReference type="Pfam" id="PF00059">
    <property type="entry name" value="Lectin_C"/>
    <property type="match status" value="1"/>
</dbReference>
<accession>A0A8J5ZCB5</accession>
<dbReference type="PANTHER" id="PTHR46490">
    <property type="entry name" value="C-TYPE LECTIN DOMAIN FAMILY 12 MEMBER A-RELATED"/>
    <property type="match status" value="1"/>
</dbReference>
<dbReference type="InterPro" id="IPR033992">
    <property type="entry name" value="NKR-like_CTLD"/>
</dbReference>
<dbReference type="EMBL" id="JAGFMF010012267">
    <property type="protein sequence ID" value="KAG8505203.1"/>
    <property type="molecule type" value="Genomic_DNA"/>
</dbReference>
<dbReference type="OrthoDB" id="6133475at2759"/>
<keyword evidence="2" id="KW-0430">Lectin</keyword>
<evidence type="ECO:0000256" key="5">
    <source>
        <dbReference type="SAM" id="Phobius"/>
    </source>
</evidence>
<dbReference type="PROSITE" id="PS50041">
    <property type="entry name" value="C_TYPE_LECTIN_2"/>
    <property type="match status" value="1"/>
</dbReference>
<evidence type="ECO:0000256" key="3">
    <source>
        <dbReference type="ARBA" id="ARBA00023157"/>
    </source>
</evidence>
<dbReference type="GO" id="GO:0005886">
    <property type="term" value="C:plasma membrane"/>
    <property type="evidence" value="ECO:0007669"/>
    <property type="project" value="TreeGrafter"/>
</dbReference>
<dbReference type="GO" id="GO:0007165">
    <property type="term" value="P:signal transduction"/>
    <property type="evidence" value="ECO:0007669"/>
    <property type="project" value="TreeGrafter"/>
</dbReference>
<sequence length="283" mass="31437">MQDEDGYITLNVKGRKPARPGQQLKAVRLLLRLGKHLFKERTRRHPAAPAAAPSEWRAVALALLLVCVGLALGLAALGTVTFTQKIHLQVENENPPGRVERLTKNENPAETLQQLAKKVCQGFLQLLEQVEPRGTHAHPCSPCDKAWRYFGDSCYGFFRQNMSWAGARQYCADRNASLVKIPDGNVQEYLRGRTSFVRWVGLSRQSSGASWTWEDGSAPSRSVFELSGSAKENMNCAYFHNGKIYPSSCQKKHYLMCERKAGAAKVGELLQYKAAKGTSQTVA</sequence>
<evidence type="ECO:0000259" key="6">
    <source>
        <dbReference type="PROSITE" id="PS50041"/>
    </source>
</evidence>
<dbReference type="Gene3D" id="3.10.100.10">
    <property type="entry name" value="Mannose-Binding Protein A, subunit A"/>
    <property type="match status" value="1"/>
</dbReference>
<feature type="transmembrane region" description="Helical" evidence="5">
    <location>
        <begin position="58"/>
        <end position="82"/>
    </location>
</feature>
<keyword evidence="3" id="KW-1015">Disulfide bond</keyword>
<dbReference type="InterPro" id="IPR016187">
    <property type="entry name" value="CTDL_fold"/>
</dbReference>